<accession>A0ABX1SYA7</accession>
<protein>
    <submittedName>
        <fullName evidence="2">XRE family transcriptional regulator</fullName>
    </submittedName>
</protein>
<reference evidence="2 3" key="1">
    <citation type="submission" date="2020-02" db="EMBL/GenBank/DDBJ databases">
        <title>Characterization of phylogenetic diversity of novel bifidobacterial species isolated in Czech ZOOs.</title>
        <authorList>
            <person name="Lugli G.A."/>
            <person name="Vera N.B."/>
            <person name="Ventura M."/>
        </authorList>
    </citation>
    <scope>NUCLEOTIDE SEQUENCE [LARGE SCALE GENOMIC DNA]</scope>
    <source>
        <strain evidence="2 3">DSM 109963</strain>
    </source>
</reference>
<dbReference type="Proteomes" id="UP000553756">
    <property type="component" value="Unassembled WGS sequence"/>
</dbReference>
<gene>
    <name evidence="2" type="ORF">G1C94_0195</name>
</gene>
<dbReference type="PROSITE" id="PS50943">
    <property type="entry name" value="HTH_CROC1"/>
    <property type="match status" value="1"/>
</dbReference>
<comment type="caution">
    <text evidence="2">The sequence shown here is derived from an EMBL/GenBank/DDBJ whole genome shotgun (WGS) entry which is preliminary data.</text>
</comment>
<evidence type="ECO:0000259" key="1">
    <source>
        <dbReference type="PROSITE" id="PS50943"/>
    </source>
</evidence>
<name>A0ABX1SYA7_9BIFI</name>
<organism evidence="2 3">
    <name type="scientific">Bifidobacterium panos</name>
    <dbReference type="NCBI Taxonomy" id="2675321"/>
    <lineage>
        <taxon>Bacteria</taxon>
        <taxon>Bacillati</taxon>
        <taxon>Actinomycetota</taxon>
        <taxon>Actinomycetes</taxon>
        <taxon>Bifidobacteriales</taxon>
        <taxon>Bifidobacteriaceae</taxon>
        <taxon>Bifidobacterium</taxon>
    </lineage>
</organism>
<proteinExistence type="predicted"/>
<keyword evidence="3" id="KW-1185">Reference proteome</keyword>
<dbReference type="Pfam" id="PF01381">
    <property type="entry name" value="HTH_3"/>
    <property type="match status" value="1"/>
</dbReference>
<dbReference type="EMBL" id="JAAIIJ010000002">
    <property type="protein sequence ID" value="NMN01574.1"/>
    <property type="molecule type" value="Genomic_DNA"/>
</dbReference>
<dbReference type="InterPro" id="IPR001387">
    <property type="entry name" value="Cro/C1-type_HTH"/>
</dbReference>
<dbReference type="SUPFAM" id="SSF47413">
    <property type="entry name" value="lambda repressor-like DNA-binding domains"/>
    <property type="match status" value="1"/>
</dbReference>
<dbReference type="SMART" id="SM00530">
    <property type="entry name" value="HTH_XRE"/>
    <property type="match status" value="1"/>
</dbReference>
<evidence type="ECO:0000313" key="2">
    <source>
        <dbReference type="EMBL" id="NMN01574.1"/>
    </source>
</evidence>
<sequence length="108" mass="12598">MSNEKPFLDIDDYVKQRGDITPEMMEWARQRTEEYIRDYELKQARQQCKLTQVALAAKMKISQKRVSEIENGKIERLKVSTLQRYAEALGGKLKISFELPDKTISMLG</sequence>
<feature type="domain" description="HTH cro/C1-type" evidence="1">
    <location>
        <begin position="41"/>
        <end position="96"/>
    </location>
</feature>
<dbReference type="Gene3D" id="1.10.260.40">
    <property type="entry name" value="lambda repressor-like DNA-binding domains"/>
    <property type="match status" value="1"/>
</dbReference>
<dbReference type="InterPro" id="IPR010982">
    <property type="entry name" value="Lambda_DNA-bd_dom_sf"/>
</dbReference>
<evidence type="ECO:0000313" key="3">
    <source>
        <dbReference type="Proteomes" id="UP000553756"/>
    </source>
</evidence>
<dbReference type="CDD" id="cd00093">
    <property type="entry name" value="HTH_XRE"/>
    <property type="match status" value="1"/>
</dbReference>
<dbReference type="RefSeq" id="WP_172143839.1">
    <property type="nucleotide sequence ID" value="NZ_JAAIIJ010000002.1"/>
</dbReference>